<comment type="subcellular location">
    <subcellularLocation>
        <location evidence="1">Nucleus</location>
    </subcellularLocation>
</comment>
<evidence type="ECO:0000256" key="12">
    <source>
        <dbReference type="SAM" id="MobiDB-lite"/>
    </source>
</evidence>
<dbReference type="Gene3D" id="3.40.630.30">
    <property type="match status" value="1"/>
</dbReference>
<dbReference type="GO" id="GO:0003712">
    <property type="term" value="F:transcription coregulator activity"/>
    <property type="evidence" value="ECO:0007669"/>
    <property type="project" value="TreeGrafter"/>
</dbReference>
<dbReference type="Gene3D" id="3.30.60.60">
    <property type="entry name" value="N-acetyl transferase-like"/>
    <property type="match status" value="1"/>
</dbReference>
<evidence type="ECO:0000256" key="9">
    <source>
        <dbReference type="ARBA" id="ARBA00022990"/>
    </source>
</evidence>
<evidence type="ECO:0000313" key="15">
    <source>
        <dbReference type="Proteomes" id="UP000075880"/>
    </source>
</evidence>
<dbReference type="GO" id="GO:0040029">
    <property type="term" value="P:epigenetic regulation of gene expression"/>
    <property type="evidence" value="ECO:0007669"/>
    <property type="project" value="UniProtKB-ARBA"/>
</dbReference>
<evidence type="ECO:0000256" key="6">
    <source>
        <dbReference type="ARBA" id="ARBA00022771"/>
    </source>
</evidence>
<dbReference type="GO" id="GO:0070776">
    <property type="term" value="C:MOZ/MORF histone acetyltransferase complex"/>
    <property type="evidence" value="ECO:0007669"/>
    <property type="project" value="TreeGrafter"/>
</dbReference>
<dbReference type="CDD" id="cd04301">
    <property type="entry name" value="NAT_SF"/>
    <property type="match status" value="1"/>
</dbReference>
<keyword evidence="10" id="KW-0539">Nucleus</keyword>
<feature type="region of interest" description="Disordered" evidence="12">
    <location>
        <begin position="559"/>
        <end position="613"/>
    </location>
</feature>
<sequence>MSSCERCGISLHDSCSNKSNDHKTSFSEKSSNDYRTQPTEADLIEGRVQAMKIKLAGKVTDDDLDIFRQVLLQRCSLQEENLERTPAAIRFGRHEIETWYSSPFPQEYAKLKVLFICEFCLKYMKTGDELRRHQHKCSWRYPPGSEIYRDGNLSVFEVDGNRQKLYCQSLCLLAKLFLDHKTLYFDVEPFLFYILTKRDNLGHHIVGYFSKEKSNQLRYNVSCILTMPQYQRQGYGRFLIEFSYLLSRVEQRPGTPERPLSDLGRLSYHQYWCSELLSYLYFNRYGPLTLESISRDTGMIVGDIVTALRKLHFIKYRVEKMGCIRANRPIICIDWRLVHEHCSRMNRSAKLIKLQEMCLRWIPNLRAVSFAGHIGVDNPDLMEHTSSTLNLNNISIADDVTGIDLKILSSIKSEEEHEKADNFMKSMTKATSPPEKEEKPIVERSPLEENSKDTEYSAEEGFVARTSTGRKRSRSRKYSEALYDLSLSLTTGTPKSNRPKKSASPAESKDSSTSVADVKFPIVPMATNQAIVDGHSRVPITTGTDEEISLDSVEAFMGTPKSELQKSPPGNPAHGFTPIAPFRHQSGGNDRRTDSSPLAIRSAPGKPIRRRYTSETDFRALPWTRATVPGAGSMVRAIVTGRSRAAMVVHLLVDENPDAPLLWLPDDGS</sequence>
<feature type="active site" description="Proton donor/acceptor" evidence="11">
    <location>
        <position position="257"/>
    </location>
</feature>
<evidence type="ECO:0000256" key="4">
    <source>
        <dbReference type="ARBA" id="ARBA00022679"/>
    </source>
</evidence>
<evidence type="ECO:0000313" key="14">
    <source>
        <dbReference type="EnsemblMetazoa" id="ENSAATROPP000425"/>
    </source>
</evidence>
<dbReference type="GO" id="GO:0005634">
    <property type="term" value="C:nucleus"/>
    <property type="evidence" value="ECO:0007669"/>
    <property type="project" value="UniProtKB-SubCell"/>
</dbReference>
<feature type="domain" description="MYST-type HAT" evidence="13">
    <location>
        <begin position="81"/>
        <end position="363"/>
    </location>
</feature>
<accession>A0AAG5CNM3</accession>
<reference evidence="14" key="1">
    <citation type="submission" date="2024-04" db="UniProtKB">
        <authorList>
            <consortium name="EnsemblMetazoa"/>
        </authorList>
    </citation>
    <scope>IDENTIFICATION</scope>
    <source>
        <strain evidence="14">EBRO</strain>
    </source>
</reference>
<keyword evidence="9" id="KW-0007">Acetylation</keyword>
<dbReference type="EC" id="2.3.1.48" evidence="3"/>
<dbReference type="PROSITE" id="PS51726">
    <property type="entry name" value="MYST_HAT"/>
    <property type="match status" value="1"/>
</dbReference>
<feature type="compositionally biased region" description="Basic and acidic residues" evidence="12">
    <location>
        <begin position="19"/>
        <end position="32"/>
    </location>
</feature>
<feature type="region of interest" description="Disordered" evidence="12">
    <location>
        <begin position="418"/>
        <end position="477"/>
    </location>
</feature>
<dbReference type="InterPro" id="IPR040706">
    <property type="entry name" value="Zf-MYST"/>
</dbReference>
<keyword evidence="8" id="KW-0156">Chromatin regulator</keyword>
<dbReference type="GO" id="GO:0006357">
    <property type="term" value="P:regulation of transcription by RNA polymerase II"/>
    <property type="evidence" value="ECO:0007669"/>
    <property type="project" value="TreeGrafter"/>
</dbReference>
<keyword evidence="4" id="KW-0808">Transferase</keyword>
<dbReference type="FunFam" id="3.30.60.60:FF:000001">
    <property type="entry name" value="Histone acetyltransferase"/>
    <property type="match status" value="1"/>
</dbReference>
<dbReference type="AlphaFoldDB" id="A0AAG5CNM3"/>
<dbReference type="InterPro" id="IPR002717">
    <property type="entry name" value="HAT_MYST-type"/>
</dbReference>
<dbReference type="InterPro" id="IPR050603">
    <property type="entry name" value="MYST_HAT"/>
</dbReference>
<feature type="region of interest" description="Disordered" evidence="12">
    <location>
        <begin position="489"/>
        <end position="515"/>
    </location>
</feature>
<evidence type="ECO:0000256" key="1">
    <source>
        <dbReference type="ARBA" id="ARBA00004123"/>
    </source>
</evidence>
<evidence type="ECO:0000259" key="13">
    <source>
        <dbReference type="PROSITE" id="PS51726"/>
    </source>
</evidence>
<dbReference type="EnsemblMetazoa" id="ENSAATROPT000447">
    <property type="protein sequence ID" value="ENSAATROPP000425"/>
    <property type="gene ID" value="ENSAATROPG000366"/>
</dbReference>
<evidence type="ECO:0000256" key="7">
    <source>
        <dbReference type="ARBA" id="ARBA00022833"/>
    </source>
</evidence>
<feature type="compositionally biased region" description="Basic and acidic residues" evidence="12">
    <location>
        <begin position="434"/>
        <end position="455"/>
    </location>
</feature>
<protein>
    <recommendedName>
        <fullName evidence="3">histone acetyltransferase</fullName>
        <ecNumber evidence="3">2.3.1.48</ecNumber>
    </recommendedName>
</protein>
<keyword evidence="7" id="KW-0862">Zinc</keyword>
<keyword evidence="6" id="KW-0863">Zinc-finger</keyword>
<dbReference type="InterPro" id="IPR016181">
    <property type="entry name" value="Acyl_CoA_acyltransferase"/>
</dbReference>
<dbReference type="PANTHER" id="PTHR10615:SF217">
    <property type="entry name" value="HISTONE ACETYLTRANSFERASE"/>
    <property type="match status" value="1"/>
</dbReference>
<evidence type="ECO:0000256" key="5">
    <source>
        <dbReference type="ARBA" id="ARBA00022723"/>
    </source>
</evidence>
<keyword evidence="15" id="KW-1185">Reference proteome</keyword>
<dbReference type="Gene3D" id="1.10.10.10">
    <property type="entry name" value="Winged helix-like DNA-binding domain superfamily/Winged helix DNA-binding domain"/>
    <property type="match status" value="1"/>
</dbReference>
<evidence type="ECO:0000256" key="10">
    <source>
        <dbReference type="ARBA" id="ARBA00023242"/>
    </source>
</evidence>
<comment type="similarity">
    <text evidence="2">Belongs to the MYST (SAS/MOZ) family.</text>
</comment>
<evidence type="ECO:0000256" key="11">
    <source>
        <dbReference type="PIRSR" id="PIRSR602717-51"/>
    </source>
</evidence>
<dbReference type="GO" id="GO:0008270">
    <property type="term" value="F:zinc ion binding"/>
    <property type="evidence" value="ECO:0007669"/>
    <property type="project" value="UniProtKB-KW"/>
</dbReference>
<dbReference type="InterPro" id="IPR036388">
    <property type="entry name" value="WH-like_DNA-bd_sf"/>
</dbReference>
<dbReference type="GO" id="GO:0010484">
    <property type="term" value="F:histone H3 acetyltransferase activity"/>
    <property type="evidence" value="ECO:0007669"/>
    <property type="project" value="TreeGrafter"/>
</dbReference>
<dbReference type="PANTHER" id="PTHR10615">
    <property type="entry name" value="HISTONE ACETYLTRANSFERASE"/>
    <property type="match status" value="1"/>
</dbReference>
<name>A0AAG5CNM3_ANOAO</name>
<dbReference type="SUPFAM" id="SSF55729">
    <property type="entry name" value="Acyl-CoA N-acyltransferases (Nat)"/>
    <property type="match status" value="1"/>
</dbReference>
<dbReference type="FunFam" id="3.40.630.30:FF:000001">
    <property type="entry name" value="Histone acetyltransferase"/>
    <property type="match status" value="1"/>
</dbReference>
<evidence type="ECO:0000256" key="8">
    <source>
        <dbReference type="ARBA" id="ARBA00022853"/>
    </source>
</evidence>
<keyword evidence="5" id="KW-0479">Metal-binding</keyword>
<feature type="region of interest" description="Disordered" evidence="12">
    <location>
        <begin position="14"/>
        <end position="40"/>
    </location>
</feature>
<dbReference type="Pfam" id="PF17772">
    <property type="entry name" value="zf-MYST"/>
    <property type="match status" value="1"/>
</dbReference>
<evidence type="ECO:0000256" key="3">
    <source>
        <dbReference type="ARBA" id="ARBA00013184"/>
    </source>
</evidence>
<evidence type="ECO:0000256" key="2">
    <source>
        <dbReference type="ARBA" id="ARBA00010107"/>
    </source>
</evidence>
<dbReference type="Pfam" id="PF01853">
    <property type="entry name" value="MOZ_SAS"/>
    <property type="match status" value="1"/>
</dbReference>
<proteinExistence type="inferred from homology"/>
<dbReference type="Proteomes" id="UP000075880">
    <property type="component" value="Unassembled WGS sequence"/>
</dbReference>
<organism evidence="14 15">
    <name type="scientific">Anopheles atroparvus</name>
    <name type="common">European mosquito</name>
    <dbReference type="NCBI Taxonomy" id="41427"/>
    <lineage>
        <taxon>Eukaryota</taxon>
        <taxon>Metazoa</taxon>
        <taxon>Ecdysozoa</taxon>
        <taxon>Arthropoda</taxon>
        <taxon>Hexapoda</taxon>
        <taxon>Insecta</taxon>
        <taxon>Pterygota</taxon>
        <taxon>Neoptera</taxon>
        <taxon>Endopterygota</taxon>
        <taxon>Diptera</taxon>
        <taxon>Nematocera</taxon>
        <taxon>Culicoidea</taxon>
        <taxon>Culicidae</taxon>
        <taxon>Anophelinae</taxon>
        <taxon>Anopheles</taxon>
    </lineage>
</organism>
<dbReference type="GO" id="GO:0003682">
    <property type="term" value="F:chromatin binding"/>
    <property type="evidence" value="ECO:0007669"/>
    <property type="project" value="TreeGrafter"/>
</dbReference>